<comment type="catalytic activity">
    <reaction evidence="8">
        <text>Mo-molybdopterin + GTP + H(+) = Mo-molybdopterin guanine dinucleotide + diphosphate</text>
        <dbReference type="Rhea" id="RHEA:34243"/>
        <dbReference type="ChEBI" id="CHEBI:15378"/>
        <dbReference type="ChEBI" id="CHEBI:33019"/>
        <dbReference type="ChEBI" id="CHEBI:37565"/>
        <dbReference type="ChEBI" id="CHEBI:71302"/>
        <dbReference type="ChEBI" id="CHEBI:71310"/>
        <dbReference type="EC" id="2.7.7.77"/>
    </reaction>
</comment>
<dbReference type="PANTHER" id="PTHR19136:SF81">
    <property type="entry name" value="MOLYBDENUM COFACTOR GUANYLYLTRANSFERASE"/>
    <property type="match status" value="1"/>
</dbReference>
<dbReference type="GO" id="GO:0005737">
    <property type="term" value="C:cytoplasm"/>
    <property type="evidence" value="ECO:0007669"/>
    <property type="project" value="UniProtKB-SubCell"/>
</dbReference>
<keyword evidence="1 8" id="KW-0963">Cytoplasm</keyword>
<protein>
    <recommendedName>
        <fullName evidence="8">Probable molybdenum cofactor guanylyltransferase</fullName>
        <shortName evidence="8">MoCo guanylyltransferase</shortName>
        <ecNumber evidence="8">2.7.7.77</ecNumber>
    </recommendedName>
    <alternativeName>
        <fullName evidence="8">GTP:molybdopterin guanylyltransferase</fullName>
    </alternativeName>
    <alternativeName>
        <fullName evidence="8">Mo-MPT guanylyltransferase</fullName>
    </alternativeName>
    <alternativeName>
        <fullName evidence="8">Molybdopterin guanylyltransferase</fullName>
    </alternativeName>
    <alternativeName>
        <fullName evidence="8">Molybdopterin-guanine dinucleotide synthase</fullName>
        <shortName evidence="8">MGD synthase</shortName>
    </alternativeName>
</protein>
<dbReference type="HAMAP" id="MF_00316">
    <property type="entry name" value="MobA"/>
    <property type="match status" value="1"/>
</dbReference>
<dbReference type="EMBL" id="CP132942">
    <property type="protein sequence ID" value="XCB32015.1"/>
    <property type="molecule type" value="Genomic_DNA"/>
</dbReference>
<evidence type="ECO:0000259" key="9">
    <source>
        <dbReference type="Pfam" id="PF12804"/>
    </source>
</evidence>
<dbReference type="GO" id="GO:0046872">
    <property type="term" value="F:metal ion binding"/>
    <property type="evidence" value="ECO:0007669"/>
    <property type="project" value="UniProtKB-KW"/>
</dbReference>
<keyword evidence="2 8" id="KW-0808">Transferase</keyword>
<dbReference type="GO" id="GO:0061603">
    <property type="term" value="F:molybdenum cofactor guanylyltransferase activity"/>
    <property type="evidence" value="ECO:0007669"/>
    <property type="project" value="UniProtKB-EC"/>
</dbReference>
<dbReference type="EC" id="2.7.7.77" evidence="8"/>
<dbReference type="InterPro" id="IPR029044">
    <property type="entry name" value="Nucleotide-diphossugar_trans"/>
</dbReference>
<keyword evidence="5 8" id="KW-0460">Magnesium</keyword>
<evidence type="ECO:0000313" key="10">
    <source>
        <dbReference type="EMBL" id="XCB32015.1"/>
    </source>
</evidence>
<keyword evidence="3 8" id="KW-0479">Metal-binding</keyword>
<sequence>MREDLPPVGGFVLAGGKSSRMGSDKALLELAGKPLVLHATTKLLRVCAEVNVLGGDTALGRFAPLVRDLHPGCGPLGGIEAALRSSKCDWNLVLPVDVPFLPTFLLDNWLWSVLHNSAGEVRLSMLAVDGAPQPALLIIHREIASYLTAFLERGEFKLLPALRSACDEIAAKRNVKSERVFVEMQWDDPSAPTVTGDGETWRTPTEAQCKNSVRWFANLNTPQEFADAERHVDALDT</sequence>
<dbReference type="RefSeq" id="WP_353062860.1">
    <property type="nucleotide sequence ID" value="NZ_CP132942.1"/>
</dbReference>
<evidence type="ECO:0000256" key="7">
    <source>
        <dbReference type="ARBA" id="ARBA00023150"/>
    </source>
</evidence>
<dbReference type="Pfam" id="PF12804">
    <property type="entry name" value="NTP_transf_3"/>
    <property type="match status" value="1"/>
</dbReference>
<reference evidence="10" key="1">
    <citation type="submission" date="2023-08" db="EMBL/GenBank/DDBJ databases">
        <authorList>
            <person name="Messyasz A."/>
            <person name="Mannisto M.K."/>
            <person name="Kerkhof L.J."/>
            <person name="Haggblom M."/>
        </authorList>
    </citation>
    <scope>NUCLEOTIDE SEQUENCE</scope>
    <source>
        <strain evidence="10">X5P6</strain>
    </source>
</reference>
<comment type="cofactor">
    <cofactor evidence="8">
        <name>Mg(2+)</name>
        <dbReference type="ChEBI" id="CHEBI:18420"/>
    </cofactor>
</comment>
<evidence type="ECO:0000256" key="4">
    <source>
        <dbReference type="ARBA" id="ARBA00022741"/>
    </source>
</evidence>
<keyword evidence="10" id="KW-0548">Nucleotidyltransferase</keyword>
<comment type="similarity">
    <text evidence="8">Belongs to the MobA family.</text>
</comment>
<dbReference type="PANTHER" id="PTHR19136">
    <property type="entry name" value="MOLYBDENUM COFACTOR GUANYLYLTRANSFERASE"/>
    <property type="match status" value="1"/>
</dbReference>
<keyword evidence="4 8" id="KW-0547">Nucleotide-binding</keyword>
<organism evidence="10">
    <name type="scientific">Tunturiibacter psychrotolerans</name>
    <dbReference type="NCBI Taxonomy" id="3069686"/>
    <lineage>
        <taxon>Bacteria</taxon>
        <taxon>Pseudomonadati</taxon>
        <taxon>Acidobacteriota</taxon>
        <taxon>Terriglobia</taxon>
        <taxon>Terriglobales</taxon>
        <taxon>Acidobacteriaceae</taxon>
        <taxon>Tunturiibacter</taxon>
    </lineage>
</organism>
<dbReference type="AlphaFoldDB" id="A0AAU7ZN04"/>
<comment type="caution">
    <text evidence="8">Lacks conserved residue(s) required for the propagation of feature annotation.</text>
</comment>
<dbReference type="GO" id="GO:0006777">
    <property type="term" value="P:Mo-molybdopterin cofactor biosynthetic process"/>
    <property type="evidence" value="ECO:0007669"/>
    <property type="project" value="UniProtKB-KW"/>
</dbReference>
<dbReference type="GO" id="GO:0005525">
    <property type="term" value="F:GTP binding"/>
    <property type="evidence" value="ECO:0007669"/>
    <property type="project" value="UniProtKB-UniRule"/>
</dbReference>
<reference evidence="10" key="2">
    <citation type="journal article" date="2024" name="Environ. Microbiol.">
        <title>Genome analysis and description of Tunturibacter gen. nov. expands the diversity of Terriglobia in tundra soils.</title>
        <authorList>
            <person name="Messyasz A."/>
            <person name="Mannisto M.K."/>
            <person name="Kerkhof L.J."/>
            <person name="Haggblom M.M."/>
        </authorList>
    </citation>
    <scope>NUCLEOTIDE SEQUENCE</scope>
    <source>
        <strain evidence="10">X5P6</strain>
    </source>
</reference>
<name>A0AAU7ZN04_9BACT</name>
<comment type="function">
    <text evidence="8">Transfers a GMP moiety from GTP to Mo-molybdopterin (Mo-MPT) cofactor (Moco or molybdenum cofactor) to form Mo-molybdopterin guanine dinucleotide (Mo-MGD) cofactor.</text>
</comment>
<evidence type="ECO:0000256" key="5">
    <source>
        <dbReference type="ARBA" id="ARBA00022842"/>
    </source>
</evidence>
<keyword evidence="6 8" id="KW-0342">GTP-binding</keyword>
<evidence type="ECO:0000256" key="1">
    <source>
        <dbReference type="ARBA" id="ARBA00022490"/>
    </source>
</evidence>
<comment type="domain">
    <text evidence="8">The N-terminal domain determines nucleotide recognition and specific binding, while the C-terminal domain determines the specific binding to the target protein.</text>
</comment>
<feature type="binding site" evidence="8">
    <location>
        <begin position="13"/>
        <end position="15"/>
    </location>
    <ligand>
        <name>GTP</name>
        <dbReference type="ChEBI" id="CHEBI:37565"/>
    </ligand>
</feature>
<evidence type="ECO:0000256" key="8">
    <source>
        <dbReference type="HAMAP-Rule" id="MF_00316"/>
    </source>
</evidence>
<evidence type="ECO:0000256" key="6">
    <source>
        <dbReference type="ARBA" id="ARBA00023134"/>
    </source>
</evidence>
<gene>
    <name evidence="8" type="primary">mobA</name>
    <name evidence="10" type="ORF">RBB77_16390</name>
</gene>
<feature type="binding site" evidence="8">
    <location>
        <position position="68"/>
    </location>
    <ligand>
        <name>GTP</name>
        <dbReference type="ChEBI" id="CHEBI:37565"/>
    </ligand>
</feature>
<evidence type="ECO:0000256" key="3">
    <source>
        <dbReference type="ARBA" id="ARBA00022723"/>
    </source>
</evidence>
<evidence type="ECO:0000256" key="2">
    <source>
        <dbReference type="ARBA" id="ARBA00022679"/>
    </source>
</evidence>
<feature type="binding site" evidence="8">
    <location>
        <position position="97"/>
    </location>
    <ligand>
        <name>GTP</name>
        <dbReference type="ChEBI" id="CHEBI:37565"/>
    </ligand>
</feature>
<dbReference type="SUPFAM" id="SSF53448">
    <property type="entry name" value="Nucleotide-diphospho-sugar transferases"/>
    <property type="match status" value="1"/>
</dbReference>
<accession>A0AAU7ZN04</accession>
<comment type="subcellular location">
    <subcellularLocation>
        <location evidence="8">Cytoplasm</location>
    </subcellularLocation>
</comment>
<dbReference type="KEGG" id="tpsc:RBB77_16390"/>
<feature type="binding site" evidence="8">
    <location>
        <position position="97"/>
    </location>
    <ligand>
        <name>Mg(2+)</name>
        <dbReference type="ChEBI" id="CHEBI:18420"/>
    </ligand>
</feature>
<dbReference type="CDD" id="cd02503">
    <property type="entry name" value="MobA"/>
    <property type="match status" value="1"/>
</dbReference>
<feature type="domain" description="MobA-like NTP transferase" evidence="9">
    <location>
        <begin position="10"/>
        <end position="160"/>
    </location>
</feature>
<dbReference type="InterPro" id="IPR025877">
    <property type="entry name" value="MobA-like_NTP_Trfase"/>
</dbReference>
<proteinExistence type="inferred from homology"/>
<keyword evidence="7 8" id="KW-0501">Molybdenum cofactor biosynthesis</keyword>
<dbReference type="Gene3D" id="3.90.550.10">
    <property type="entry name" value="Spore Coat Polysaccharide Biosynthesis Protein SpsA, Chain A"/>
    <property type="match status" value="1"/>
</dbReference>
<feature type="binding site" evidence="8">
    <location>
        <position position="25"/>
    </location>
    <ligand>
        <name>GTP</name>
        <dbReference type="ChEBI" id="CHEBI:37565"/>
    </ligand>
</feature>
<dbReference type="InterPro" id="IPR013482">
    <property type="entry name" value="Molybde_CF_guanTrfase"/>
</dbReference>